<dbReference type="InterPro" id="IPR047671">
    <property type="entry name" value="MtrAB_MtrA"/>
</dbReference>
<evidence type="ECO:0000313" key="11">
    <source>
        <dbReference type="EMBL" id="GGI13228.1"/>
    </source>
</evidence>
<dbReference type="PANTHER" id="PTHR48111:SF21">
    <property type="entry name" value="DNA-BINDING DUAL MASTER TRANSCRIPTIONAL REGULATOR RPAA"/>
    <property type="match status" value="1"/>
</dbReference>
<dbReference type="Pfam" id="PF00072">
    <property type="entry name" value="Response_reg"/>
    <property type="match status" value="1"/>
</dbReference>
<evidence type="ECO:0000256" key="6">
    <source>
        <dbReference type="ARBA" id="ARBA00035142"/>
    </source>
</evidence>
<dbReference type="SMART" id="SM00862">
    <property type="entry name" value="Trans_reg_C"/>
    <property type="match status" value="1"/>
</dbReference>
<keyword evidence="12" id="KW-1185">Reference proteome</keyword>
<dbReference type="GO" id="GO:0005829">
    <property type="term" value="C:cytosol"/>
    <property type="evidence" value="ECO:0007669"/>
    <property type="project" value="TreeGrafter"/>
</dbReference>
<keyword evidence="5" id="KW-0804">Transcription</keyword>
<dbReference type="SMART" id="SM00448">
    <property type="entry name" value="REC"/>
    <property type="match status" value="1"/>
</dbReference>
<dbReference type="Gene3D" id="3.40.50.2300">
    <property type="match status" value="1"/>
</dbReference>
<dbReference type="NCBIfam" id="NF040689">
    <property type="entry name" value="MtrAB_MtrA"/>
    <property type="match status" value="1"/>
</dbReference>
<evidence type="ECO:0000256" key="8">
    <source>
        <dbReference type="PROSITE-ProRule" id="PRU01091"/>
    </source>
</evidence>
<name>A0A8J3AF92_9BIFI</name>
<dbReference type="AlphaFoldDB" id="A0A8J3AF92"/>
<dbReference type="PROSITE" id="PS51755">
    <property type="entry name" value="OMPR_PHOB"/>
    <property type="match status" value="1"/>
</dbReference>
<gene>
    <name evidence="11" type="ORF">GCM10007377_04910</name>
</gene>
<evidence type="ECO:0000256" key="1">
    <source>
        <dbReference type="ARBA" id="ARBA00022553"/>
    </source>
</evidence>
<dbReference type="FunFam" id="3.40.50.2300:FF:000001">
    <property type="entry name" value="DNA-binding response regulator PhoB"/>
    <property type="match status" value="1"/>
</dbReference>
<evidence type="ECO:0000256" key="2">
    <source>
        <dbReference type="ARBA" id="ARBA00023012"/>
    </source>
</evidence>
<dbReference type="PANTHER" id="PTHR48111">
    <property type="entry name" value="REGULATOR OF RPOS"/>
    <property type="match status" value="1"/>
</dbReference>
<dbReference type="CDD" id="cd00383">
    <property type="entry name" value="trans_reg_C"/>
    <property type="match status" value="1"/>
</dbReference>
<dbReference type="GO" id="GO:0000976">
    <property type="term" value="F:transcription cis-regulatory region binding"/>
    <property type="evidence" value="ECO:0007669"/>
    <property type="project" value="InterPro"/>
</dbReference>
<feature type="DNA-binding region" description="OmpR/PhoB-type" evidence="8">
    <location>
        <begin position="138"/>
        <end position="237"/>
    </location>
</feature>
<dbReference type="Gene3D" id="1.10.10.10">
    <property type="entry name" value="Winged helix-like DNA-binding domain superfamily/Winged helix DNA-binding domain"/>
    <property type="match status" value="1"/>
</dbReference>
<dbReference type="GO" id="GO:0032993">
    <property type="term" value="C:protein-DNA complex"/>
    <property type="evidence" value="ECO:0007669"/>
    <property type="project" value="TreeGrafter"/>
</dbReference>
<proteinExistence type="predicted"/>
<dbReference type="EMBL" id="BMDH01000001">
    <property type="protein sequence ID" value="GGI13228.1"/>
    <property type="molecule type" value="Genomic_DNA"/>
</dbReference>
<dbReference type="InterPro" id="IPR016032">
    <property type="entry name" value="Sig_transdc_resp-reg_C-effctor"/>
</dbReference>
<dbReference type="FunFam" id="1.10.10.10:FF:000018">
    <property type="entry name" value="DNA-binding response regulator ResD"/>
    <property type="match status" value="1"/>
</dbReference>
<organism evidence="11 12">
    <name type="scientific">Galliscardovia ingluviei</name>
    <dbReference type="NCBI Taxonomy" id="1769422"/>
    <lineage>
        <taxon>Bacteria</taxon>
        <taxon>Bacillati</taxon>
        <taxon>Actinomycetota</taxon>
        <taxon>Actinomycetes</taxon>
        <taxon>Bifidobacteriales</taxon>
        <taxon>Bifidobacteriaceae</taxon>
        <taxon>Galliscardovia</taxon>
    </lineage>
</organism>
<evidence type="ECO:0000256" key="3">
    <source>
        <dbReference type="ARBA" id="ARBA00023015"/>
    </source>
</evidence>
<reference evidence="11" key="2">
    <citation type="submission" date="2020-09" db="EMBL/GenBank/DDBJ databases">
        <authorList>
            <person name="Sun Q."/>
            <person name="Sedlacek I."/>
        </authorList>
    </citation>
    <scope>NUCLEOTIDE SEQUENCE</scope>
    <source>
        <strain evidence="11">CCM 8606</strain>
    </source>
</reference>
<evidence type="ECO:0000259" key="10">
    <source>
        <dbReference type="PROSITE" id="PS51755"/>
    </source>
</evidence>
<dbReference type="SUPFAM" id="SSF46894">
    <property type="entry name" value="C-terminal effector domain of the bipartite response regulators"/>
    <property type="match status" value="1"/>
</dbReference>
<dbReference type="PROSITE" id="PS50110">
    <property type="entry name" value="RESPONSE_REGULATORY"/>
    <property type="match status" value="1"/>
</dbReference>
<feature type="domain" description="OmpR/PhoB-type" evidence="10">
    <location>
        <begin position="138"/>
        <end position="237"/>
    </location>
</feature>
<feature type="domain" description="Response regulatory" evidence="9">
    <location>
        <begin position="1"/>
        <end position="114"/>
    </location>
</feature>
<keyword evidence="2" id="KW-0902">Two-component regulatory system</keyword>
<evidence type="ECO:0000256" key="4">
    <source>
        <dbReference type="ARBA" id="ARBA00023125"/>
    </source>
</evidence>
<dbReference type="GO" id="GO:0000156">
    <property type="term" value="F:phosphorelay response regulator activity"/>
    <property type="evidence" value="ECO:0007669"/>
    <property type="project" value="InterPro"/>
</dbReference>
<evidence type="ECO:0000313" key="12">
    <source>
        <dbReference type="Proteomes" id="UP000619536"/>
    </source>
</evidence>
<evidence type="ECO:0000259" key="9">
    <source>
        <dbReference type="PROSITE" id="PS50110"/>
    </source>
</evidence>
<sequence length="240" mass="26585">MIVDDDQALGEMLSIVLQSQGFRTQICTDGIQALQTLQVVQPDIILLDVMLPGMSGIAVAQRIRQNISTNVPIIMLTAKSDTQDIVTGLQAGADDYVAKPFQVAELVARIQARLRSIPQNTNDTQNAVPTSTDIDSMPAVLTAGDITVDRNAHIVTRRGVDLYLTPVEFDLLTTLIMFRGEVLTRGELLERVWGYPSNGDARLVNVHIQRLRHKLELDPEHPQYIVTVRGLGYRFEIASE</sequence>
<dbReference type="Proteomes" id="UP000619536">
    <property type="component" value="Unassembled WGS sequence"/>
</dbReference>
<accession>A0A8J3AF92</accession>
<evidence type="ECO:0000256" key="5">
    <source>
        <dbReference type="ARBA" id="ARBA00023163"/>
    </source>
</evidence>
<dbReference type="InterPro" id="IPR011006">
    <property type="entry name" value="CheY-like_superfamily"/>
</dbReference>
<dbReference type="InterPro" id="IPR036388">
    <property type="entry name" value="WH-like_DNA-bd_sf"/>
</dbReference>
<dbReference type="InterPro" id="IPR047673">
    <property type="entry name" value="MtrA_REC"/>
</dbReference>
<comment type="caution">
    <text evidence="11">The sequence shown here is derived from an EMBL/GenBank/DDBJ whole genome shotgun (WGS) entry which is preliminary data.</text>
</comment>
<evidence type="ECO:0000256" key="7">
    <source>
        <dbReference type="PROSITE-ProRule" id="PRU00169"/>
    </source>
</evidence>
<feature type="modified residue" description="4-aspartylphosphate" evidence="7">
    <location>
        <position position="48"/>
    </location>
</feature>
<dbReference type="InterPro" id="IPR001867">
    <property type="entry name" value="OmpR/PhoB-type_DNA-bd"/>
</dbReference>
<dbReference type="SUPFAM" id="SSF52172">
    <property type="entry name" value="CheY-like"/>
    <property type="match status" value="1"/>
</dbReference>
<keyword evidence="3" id="KW-0805">Transcription regulation</keyword>
<dbReference type="CDD" id="cd17626">
    <property type="entry name" value="REC_OmpR_MtrA-like"/>
    <property type="match status" value="1"/>
</dbReference>
<dbReference type="Gene3D" id="6.10.250.690">
    <property type="match status" value="1"/>
</dbReference>
<dbReference type="GO" id="GO:0045893">
    <property type="term" value="P:positive regulation of DNA-templated transcription"/>
    <property type="evidence" value="ECO:0007669"/>
    <property type="project" value="InterPro"/>
</dbReference>
<protein>
    <recommendedName>
        <fullName evidence="6">DNA-binding response regulator MtrA</fullName>
    </recommendedName>
</protein>
<reference evidence="11" key="1">
    <citation type="journal article" date="2014" name="Int. J. Syst. Evol. Microbiol.">
        <title>Complete genome sequence of Corynebacterium casei LMG S-19264T (=DSM 44701T), isolated from a smear-ripened cheese.</title>
        <authorList>
            <consortium name="US DOE Joint Genome Institute (JGI-PGF)"/>
            <person name="Walter F."/>
            <person name="Albersmeier A."/>
            <person name="Kalinowski J."/>
            <person name="Ruckert C."/>
        </authorList>
    </citation>
    <scope>NUCLEOTIDE SEQUENCE</scope>
    <source>
        <strain evidence="11">CCM 8606</strain>
    </source>
</reference>
<dbReference type="InterPro" id="IPR001789">
    <property type="entry name" value="Sig_transdc_resp-reg_receiver"/>
</dbReference>
<dbReference type="InterPro" id="IPR039420">
    <property type="entry name" value="WalR-like"/>
</dbReference>
<keyword evidence="1 7" id="KW-0597">Phosphoprotein</keyword>
<dbReference type="Pfam" id="PF00486">
    <property type="entry name" value="Trans_reg_C"/>
    <property type="match status" value="1"/>
</dbReference>
<keyword evidence="4 8" id="KW-0238">DNA-binding</keyword>